<gene>
    <name evidence="1" type="ORF">K441DRAFT_709701</name>
</gene>
<name>A0ACC8EKZ8_9PEZI</name>
<protein>
    <submittedName>
        <fullName evidence="1">Uncharacterized protein</fullName>
    </submittedName>
</protein>
<reference evidence="1 2" key="1">
    <citation type="journal article" date="2016" name="Nat. Commun.">
        <title>Ectomycorrhizal ecology is imprinted in the genome of the dominant symbiotic fungus Cenococcum geophilum.</title>
        <authorList>
            <consortium name="DOE Joint Genome Institute"/>
            <person name="Peter M."/>
            <person name="Kohler A."/>
            <person name="Ohm R.A."/>
            <person name="Kuo A."/>
            <person name="Krutzmann J."/>
            <person name="Morin E."/>
            <person name="Arend M."/>
            <person name="Barry K.W."/>
            <person name="Binder M."/>
            <person name="Choi C."/>
            <person name="Clum A."/>
            <person name="Copeland A."/>
            <person name="Grisel N."/>
            <person name="Haridas S."/>
            <person name="Kipfer T."/>
            <person name="LaButti K."/>
            <person name="Lindquist E."/>
            <person name="Lipzen A."/>
            <person name="Maire R."/>
            <person name="Meier B."/>
            <person name="Mihaltcheva S."/>
            <person name="Molinier V."/>
            <person name="Murat C."/>
            <person name="Poggeler S."/>
            <person name="Quandt C.A."/>
            <person name="Sperisen C."/>
            <person name="Tritt A."/>
            <person name="Tisserant E."/>
            <person name="Crous P.W."/>
            <person name="Henrissat B."/>
            <person name="Nehls U."/>
            <person name="Egli S."/>
            <person name="Spatafora J.W."/>
            <person name="Grigoriev I.V."/>
            <person name="Martin F.M."/>
        </authorList>
    </citation>
    <scope>NUCLEOTIDE SEQUENCE [LARGE SCALE GENOMIC DNA]</scope>
    <source>
        <strain evidence="1 2">1.58</strain>
    </source>
</reference>
<sequence length="251" mass="28070">MPDFLARFADATNPKTGALAFSNGSIDRARGIIARSYGTSEGHSNVQRELREIKEKLDVERAGGGKHPWYGIFTGLRTAYRTLLGRVNFGTAFPSLYTVERFGRRPFLITTIGYVMIVFACLFIAGFAMTWRPIVWALVTTTFNWVWNFLISFFTPYITSTIDYRYGYIFAACCSMGATLEEIDTMYILGVNPIKSKHWQPPEGEDLPSLDNTYLTLGARGIKKNEAGVPTEERRESTGPRSGDIFQAPGA</sequence>
<proteinExistence type="predicted"/>
<dbReference type="EMBL" id="KV748285">
    <property type="protein sequence ID" value="OCK86789.1"/>
    <property type="molecule type" value="Genomic_DNA"/>
</dbReference>
<evidence type="ECO:0000313" key="1">
    <source>
        <dbReference type="EMBL" id="OCK86789.1"/>
    </source>
</evidence>
<organism evidence="1 2">
    <name type="scientific">Cenococcum geophilum 1.58</name>
    <dbReference type="NCBI Taxonomy" id="794803"/>
    <lineage>
        <taxon>Eukaryota</taxon>
        <taxon>Fungi</taxon>
        <taxon>Dikarya</taxon>
        <taxon>Ascomycota</taxon>
        <taxon>Pezizomycotina</taxon>
        <taxon>Dothideomycetes</taxon>
        <taxon>Pleosporomycetidae</taxon>
        <taxon>Gloniales</taxon>
        <taxon>Gloniaceae</taxon>
        <taxon>Cenococcum</taxon>
    </lineage>
</organism>
<keyword evidence="2" id="KW-1185">Reference proteome</keyword>
<accession>A0ACC8EKZ8</accession>
<dbReference type="Proteomes" id="UP000250078">
    <property type="component" value="Unassembled WGS sequence"/>
</dbReference>
<evidence type="ECO:0000313" key="2">
    <source>
        <dbReference type="Proteomes" id="UP000250078"/>
    </source>
</evidence>